<sequence>MVMSLSIPTGMESFFDPFARIVCNDASRNMGQSNFAFLEALTLLWRHSPMICLSNALTLSVLENAFSANIKGRFVLIMLKDLTDIIEPVDALRADAPNFYKFSTEQEVRDFASQVESDPSILRNARSIYFRLPRPSDKIFAEEDRADDTDDVLWQAMAFLHTDPYPEFGFLGFHDMTFRAGAAEMLSYTLRSIHSHSLEPQHVRRLLFAHCHFEDFEDLERLVEMFPPNDALLLLDVTWGQCLPKVPSQSRVINQLQINLLSIDRTTDDAYILKWLQSIPNSLSLELVRIRRDTPGNDHDELWQQLRPYTNLESIRFR</sequence>
<evidence type="ECO:0000313" key="2">
    <source>
        <dbReference type="Proteomes" id="UP001497453"/>
    </source>
</evidence>
<gene>
    <name evidence="1" type="ORF">GFSPODELE1_LOCUS6707</name>
</gene>
<keyword evidence="2" id="KW-1185">Reference proteome</keyword>
<accession>A0ABP1DMF5</accession>
<name>A0ABP1DMF5_9APHY</name>
<proteinExistence type="predicted"/>
<protein>
    <submittedName>
        <fullName evidence="1">Uncharacterized protein</fullName>
    </submittedName>
</protein>
<organism evidence="1 2">
    <name type="scientific">Somion occarium</name>
    <dbReference type="NCBI Taxonomy" id="3059160"/>
    <lineage>
        <taxon>Eukaryota</taxon>
        <taxon>Fungi</taxon>
        <taxon>Dikarya</taxon>
        <taxon>Basidiomycota</taxon>
        <taxon>Agaricomycotina</taxon>
        <taxon>Agaricomycetes</taxon>
        <taxon>Polyporales</taxon>
        <taxon>Cerrenaceae</taxon>
        <taxon>Somion</taxon>
    </lineage>
</organism>
<reference evidence="2" key="1">
    <citation type="submission" date="2024-04" db="EMBL/GenBank/DDBJ databases">
        <authorList>
            <person name="Shaw F."/>
            <person name="Minotto A."/>
        </authorList>
    </citation>
    <scope>NUCLEOTIDE SEQUENCE [LARGE SCALE GENOMIC DNA]</scope>
</reference>
<dbReference type="Proteomes" id="UP001497453">
    <property type="component" value="Chromosome 4"/>
</dbReference>
<dbReference type="EMBL" id="OZ037947">
    <property type="protein sequence ID" value="CAL1708134.1"/>
    <property type="molecule type" value="Genomic_DNA"/>
</dbReference>
<evidence type="ECO:0000313" key="1">
    <source>
        <dbReference type="EMBL" id="CAL1708134.1"/>
    </source>
</evidence>